<proteinExistence type="predicted"/>
<dbReference type="SUPFAM" id="SSF53850">
    <property type="entry name" value="Periplasmic binding protein-like II"/>
    <property type="match status" value="1"/>
</dbReference>
<dbReference type="STRING" id="1045775.SAMN05216378_3450"/>
<keyword evidence="2 7" id="KW-0732">Signal</keyword>
<protein>
    <submittedName>
        <fullName evidence="8">Multiple sugar transport system substrate-binding protein</fullName>
    </submittedName>
</protein>
<dbReference type="RefSeq" id="WP_091187324.1">
    <property type="nucleotide sequence ID" value="NZ_FOMT01000003.1"/>
</dbReference>
<keyword evidence="3" id="KW-0472">Membrane</keyword>
<keyword evidence="1" id="KW-1003">Cell membrane</keyword>
<evidence type="ECO:0000256" key="5">
    <source>
        <dbReference type="ARBA" id="ARBA00023288"/>
    </source>
</evidence>
<dbReference type="InterPro" id="IPR050490">
    <property type="entry name" value="Bact_solute-bd_prot1"/>
</dbReference>
<keyword evidence="5" id="KW-0449">Lipoprotein</keyword>
<dbReference type="OrthoDB" id="55273at2"/>
<dbReference type="Proteomes" id="UP000198855">
    <property type="component" value="Unassembled WGS sequence"/>
</dbReference>
<dbReference type="PROSITE" id="PS51257">
    <property type="entry name" value="PROKAR_LIPOPROTEIN"/>
    <property type="match status" value="1"/>
</dbReference>
<dbReference type="Gene3D" id="3.40.190.10">
    <property type="entry name" value="Periplasmic binding protein-like II"/>
    <property type="match status" value="1"/>
</dbReference>
<dbReference type="PANTHER" id="PTHR43649">
    <property type="entry name" value="ARABINOSE-BINDING PROTEIN-RELATED"/>
    <property type="match status" value="1"/>
</dbReference>
<feature type="region of interest" description="Disordered" evidence="6">
    <location>
        <begin position="33"/>
        <end position="53"/>
    </location>
</feature>
<organism evidence="8 9">
    <name type="scientific">Paenibacillus catalpae</name>
    <dbReference type="NCBI Taxonomy" id="1045775"/>
    <lineage>
        <taxon>Bacteria</taxon>
        <taxon>Bacillati</taxon>
        <taxon>Bacillota</taxon>
        <taxon>Bacilli</taxon>
        <taxon>Bacillales</taxon>
        <taxon>Paenibacillaceae</taxon>
        <taxon>Paenibacillus</taxon>
    </lineage>
</organism>
<accession>A0A1I2BB36</accession>
<keyword evidence="9" id="KW-1185">Reference proteome</keyword>
<evidence type="ECO:0000256" key="3">
    <source>
        <dbReference type="ARBA" id="ARBA00023136"/>
    </source>
</evidence>
<evidence type="ECO:0000256" key="2">
    <source>
        <dbReference type="ARBA" id="ARBA00022729"/>
    </source>
</evidence>
<keyword evidence="8" id="KW-0813">Transport</keyword>
<evidence type="ECO:0000256" key="7">
    <source>
        <dbReference type="SAM" id="SignalP"/>
    </source>
</evidence>
<evidence type="ECO:0000256" key="6">
    <source>
        <dbReference type="SAM" id="MobiDB-lite"/>
    </source>
</evidence>
<evidence type="ECO:0000256" key="1">
    <source>
        <dbReference type="ARBA" id="ARBA00022475"/>
    </source>
</evidence>
<evidence type="ECO:0000256" key="4">
    <source>
        <dbReference type="ARBA" id="ARBA00023139"/>
    </source>
</evidence>
<evidence type="ECO:0000313" key="9">
    <source>
        <dbReference type="Proteomes" id="UP000198855"/>
    </source>
</evidence>
<sequence>MLKFWRNKMSMALLCMTIILVLAGCGSNGGNSSGDNAGSSANASASANGSTDPESISAKLTVWGWDKAWFEGTAQKFNEKYPNIKLNFVEVSAADYLKKIQTSMASGSELPDIVWAESAFRGALYELNILQSLTAEPYNFDKSKLLDFELPLLSDSKGNLVGLEQSGSPGALAYKRDLAKQYFGTDDPSQLAGMFADWDSFIAKGKEVYEQSGGKTFMFGSLMDAYTVLSNQGTVPIVDGTSVNTGEMLNLFTKLQSVRDNQNDGKLWMWSPTWNSSYSQDNVIFYPAANWSPQFVIKPNDKSSDGRWGLMVPPGGGYPYGGTTIGIWKDSKNKDAAWIYLNWLLGSDEGAQANFEVSNYILPLKSFFSDTSKLSSGEDSFFGGQDLGKFWVDEVFPSIKSKPVTKYDQDIYSSSELVLQVMSQDQSFNADKALAKWEEQLKKNHPELTFD</sequence>
<dbReference type="EMBL" id="FOMT01000003">
    <property type="protein sequence ID" value="SFE53306.1"/>
    <property type="molecule type" value="Genomic_DNA"/>
</dbReference>
<gene>
    <name evidence="8" type="ORF">SAMN05216378_3450</name>
</gene>
<feature type="signal peptide" evidence="7">
    <location>
        <begin position="1"/>
        <end position="23"/>
    </location>
</feature>
<dbReference type="AlphaFoldDB" id="A0A1I2BB36"/>
<keyword evidence="8" id="KW-0762">Sugar transport</keyword>
<evidence type="ECO:0000313" key="8">
    <source>
        <dbReference type="EMBL" id="SFE53306.1"/>
    </source>
</evidence>
<feature type="chain" id="PRO_5039673175" evidence="7">
    <location>
        <begin position="24"/>
        <end position="451"/>
    </location>
</feature>
<dbReference type="InterPro" id="IPR006059">
    <property type="entry name" value="SBP"/>
</dbReference>
<name>A0A1I2BB36_9BACL</name>
<feature type="compositionally biased region" description="Low complexity" evidence="6">
    <location>
        <begin position="33"/>
        <end position="50"/>
    </location>
</feature>
<dbReference type="Pfam" id="PF13416">
    <property type="entry name" value="SBP_bac_8"/>
    <property type="match status" value="1"/>
</dbReference>
<reference evidence="9" key="1">
    <citation type="submission" date="2016-10" db="EMBL/GenBank/DDBJ databases">
        <authorList>
            <person name="Varghese N."/>
            <person name="Submissions S."/>
        </authorList>
    </citation>
    <scope>NUCLEOTIDE SEQUENCE [LARGE SCALE GENOMIC DNA]</scope>
    <source>
        <strain evidence="9">CGMCC 1.10784</strain>
    </source>
</reference>
<dbReference type="PANTHER" id="PTHR43649:SF33">
    <property type="entry name" value="POLYGALACTURONAN_RHAMNOGALACTURONAN-BINDING PROTEIN YTCQ"/>
    <property type="match status" value="1"/>
</dbReference>
<keyword evidence="4" id="KW-0564">Palmitate</keyword>